<dbReference type="Proteomes" id="UP000674143">
    <property type="component" value="Unassembled WGS sequence"/>
</dbReference>
<sequence length="103" mass="11105">MQNYVEVNMQCSNRDEARANRLTYCGATVGRFVPDSSDFSIPINADKPTIDGVTDGYLGAKWSFAFSATAINYTSPYIGNTVPGELPLKVAVTSARAVHKRGA</sequence>
<evidence type="ECO:0000313" key="2">
    <source>
        <dbReference type="Proteomes" id="UP000674143"/>
    </source>
</evidence>
<gene>
    <name evidence="1" type="ORF">LSCM4_01273</name>
</gene>
<keyword evidence="2" id="KW-1185">Reference proteome</keyword>
<organism evidence="1 2">
    <name type="scientific">Leishmania orientalis</name>
    <dbReference type="NCBI Taxonomy" id="2249476"/>
    <lineage>
        <taxon>Eukaryota</taxon>
        <taxon>Discoba</taxon>
        <taxon>Euglenozoa</taxon>
        <taxon>Kinetoplastea</taxon>
        <taxon>Metakinetoplastina</taxon>
        <taxon>Trypanosomatida</taxon>
        <taxon>Trypanosomatidae</taxon>
        <taxon>Leishmaniinae</taxon>
        <taxon>Leishmania</taxon>
    </lineage>
</organism>
<comment type="caution">
    <text evidence="1">The sequence shown here is derived from an EMBL/GenBank/DDBJ whole genome shotgun (WGS) entry which is preliminary data.</text>
</comment>
<name>A0A836KAA2_9TRYP</name>
<dbReference type="EMBL" id="JAFHLR010000035">
    <property type="protein sequence ID" value="KAG5466131.1"/>
    <property type="molecule type" value="Genomic_DNA"/>
</dbReference>
<dbReference type="RefSeq" id="XP_067059021.1">
    <property type="nucleotide sequence ID" value="XM_067203330.1"/>
</dbReference>
<dbReference type="AlphaFoldDB" id="A0A836KAA2"/>
<reference evidence="2" key="1">
    <citation type="journal article" date="2021" name="Microbiol. Resour. Announc.">
        <title>LGAAP: Leishmaniinae Genome Assembly and Annotation Pipeline.</title>
        <authorList>
            <person name="Almutairi H."/>
            <person name="Urbaniak M.D."/>
            <person name="Bates M.D."/>
            <person name="Jariyapan N."/>
            <person name="Kwakye-Nuako G."/>
            <person name="Thomaz-Soccol V."/>
            <person name="Al-Salem W.S."/>
            <person name="Dillon R.J."/>
            <person name="Bates P.A."/>
            <person name="Gatherer D."/>
        </authorList>
    </citation>
    <scope>NUCLEOTIDE SEQUENCE [LARGE SCALE GENOMIC DNA]</scope>
</reference>
<accession>A0A836KAA2</accession>
<reference evidence="2" key="2">
    <citation type="journal article" date="2021" name="Sci. Data">
        <title>Chromosome-scale genome sequencing, assembly and annotation of six genomes from subfamily Leishmaniinae.</title>
        <authorList>
            <person name="Almutairi H."/>
            <person name="Urbaniak M.D."/>
            <person name="Bates M.D."/>
            <person name="Jariyapan N."/>
            <person name="Kwakye-Nuako G."/>
            <person name="Thomaz Soccol V."/>
            <person name="Al-Salem W.S."/>
            <person name="Dillon R.J."/>
            <person name="Bates P.A."/>
            <person name="Gatherer D."/>
        </authorList>
    </citation>
    <scope>NUCLEOTIDE SEQUENCE [LARGE SCALE GENOMIC DNA]</scope>
</reference>
<proteinExistence type="predicted"/>
<dbReference type="GeneID" id="92357264"/>
<evidence type="ECO:0000313" key="1">
    <source>
        <dbReference type="EMBL" id="KAG5466131.1"/>
    </source>
</evidence>
<protein>
    <submittedName>
        <fullName evidence="1">Uncharacterized protein</fullName>
    </submittedName>
</protein>
<dbReference type="KEGG" id="loi:92357264"/>